<feature type="chain" id="PRO_5015402548" description="DUF732 domain-containing protein" evidence="1">
    <location>
        <begin position="30"/>
        <end position="115"/>
    </location>
</feature>
<evidence type="ECO:0000313" key="4">
    <source>
        <dbReference type="Proteomes" id="UP000240424"/>
    </source>
</evidence>
<keyword evidence="1" id="KW-0732">Signal</keyword>
<evidence type="ECO:0000259" key="2">
    <source>
        <dbReference type="Pfam" id="PF05305"/>
    </source>
</evidence>
<accession>A0A2U3P834</accession>
<sequence>MAPTMSRFKAVLMSVVALSLCAAPAVASADPDATSKYLATLEQHSISYKDPVQMVQIGTTLCHDLRHADGPPQAAVSKIQSSGFTDKQANVIAASAVLAFCPDMDLDAPKKPSSS</sequence>
<reference evidence="3 4" key="1">
    <citation type="submission" date="2017-01" db="EMBL/GenBank/DDBJ databases">
        <authorList>
            <consortium name="Urmite Genomes"/>
        </authorList>
    </citation>
    <scope>NUCLEOTIDE SEQUENCE [LARGE SCALE GENOMIC DNA]</scope>
    <source>
        <strain evidence="3 4">AB215</strain>
    </source>
</reference>
<organism evidence="3 4">
    <name type="scientific">Mycobacterium numidiamassiliense</name>
    <dbReference type="NCBI Taxonomy" id="1841861"/>
    <lineage>
        <taxon>Bacteria</taxon>
        <taxon>Bacillati</taxon>
        <taxon>Actinomycetota</taxon>
        <taxon>Actinomycetes</taxon>
        <taxon>Mycobacteriales</taxon>
        <taxon>Mycobacteriaceae</taxon>
        <taxon>Mycobacterium</taxon>
    </lineage>
</organism>
<evidence type="ECO:0000313" key="3">
    <source>
        <dbReference type="EMBL" id="SPM39900.1"/>
    </source>
</evidence>
<protein>
    <recommendedName>
        <fullName evidence="2">DUF732 domain-containing protein</fullName>
    </recommendedName>
</protein>
<dbReference type="AlphaFoldDB" id="A0A2U3P834"/>
<dbReference type="Proteomes" id="UP000240424">
    <property type="component" value="Unassembled WGS sequence"/>
</dbReference>
<dbReference type="STRING" id="1841861.GCA_900157365_00410"/>
<dbReference type="Pfam" id="PF05305">
    <property type="entry name" value="DUF732"/>
    <property type="match status" value="1"/>
</dbReference>
<dbReference type="OrthoDB" id="4730204at2"/>
<dbReference type="EMBL" id="FUEZ01000004">
    <property type="protein sequence ID" value="SPM39900.1"/>
    <property type="molecule type" value="Genomic_DNA"/>
</dbReference>
<evidence type="ECO:0000256" key="1">
    <source>
        <dbReference type="SAM" id="SignalP"/>
    </source>
</evidence>
<gene>
    <name evidence="3" type="ORF">MNAB215_2093</name>
</gene>
<name>A0A2U3P834_9MYCO</name>
<dbReference type="InterPro" id="IPR007969">
    <property type="entry name" value="DUF732"/>
</dbReference>
<feature type="signal peptide" evidence="1">
    <location>
        <begin position="1"/>
        <end position="29"/>
    </location>
</feature>
<keyword evidence="4" id="KW-1185">Reference proteome</keyword>
<proteinExistence type="predicted"/>
<feature type="domain" description="DUF732" evidence="2">
    <location>
        <begin position="34"/>
        <end position="103"/>
    </location>
</feature>